<evidence type="ECO:0000313" key="6">
    <source>
        <dbReference type="Proteomes" id="UP001174909"/>
    </source>
</evidence>
<dbReference type="SMART" id="SM00382">
    <property type="entry name" value="AAA"/>
    <property type="match status" value="1"/>
</dbReference>
<dbReference type="InterPro" id="IPR017871">
    <property type="entry name" value="ABC_transporter-like_CS"/>
</dbReference>
<keyword evidence="2" id="KW-0547">Nucleotide-binding</keyword>
<dbReference type="InterPro" id="IPR027417">
    <property type="entry name" value="P-loop_NTPase"/>
</dbReference>
<dbReference type="GO" id="GO:0005524">
    <property type="term" value="F:ATP binding"/>
    <property type="evidence" value="ECO:0007669"/>
    <property type="project" value="UniProtKB-KW"/>
</dbReference>
<dbReference type="Gene3D" id="3.40.50.300">
    <property type="entry name" value="P-loop containing nucleotide triphosphate hydrolases"/>
    <property type="match status" value="2"/>
</dbReference>
<dbReference type="InterPro" id="IPR050166">
    <property type="entry name" value="ABC_transporter_ATP-bind"/>
</dbReference>
<comment type="caution">
    <text evidence="5">The sequence shown here is derived from an EMBL/GenBank/DDBJ whole genome shotgun (WGS) entry which is preliminary data.</text>
</comment>
<sequence length="233" mass="26123">MSRLEVKNLTQTFNQKNTALRVLDGLNFSVDDGQFVALLGPSGCGKSTLFNIVSGLLVPDTGEIYLNDERIYGNTGDFAYMQQKDLLLPWRTVLRNVLIGLSGFENSYPMQLSGGMRQRVALVRTLLFRKEILLLDEPFGALDAMTRTVMQSILLDIWSENRQTVLLITHDVEEALLLADKIYVLTARPATLKAEVPVPLPRPRNITDTSLIRLKKELLTLLQVEMSKVFDAG</sequence>
<organism evidence="5 6">
    <name type="scientific">Geodia barretti</name>
    <name type="common">Barrett's horny sponge</name>
    <dbReference type="NCBI Taxonomy" id="519541"/>
    <lineage>
        <taxon>Eukaryota</taxon>
        <taxon>Metazoa</taxon>
        <taxon>Porifera</taxon>
        <taxon>Demospongiae</taxon>
        <taxon>Heteroscleromorpha</taxon>
        <taxon>Tetractinellida</taxon>
        <taxon>Astrophorina</taxon>
        <taxon>Geodiidae</taxon>
        <taxon>Geodia</taxon>
    </lineage>
</organism>
<dbReference type="CDD" id="cd03293">
    <property type="entry name" value="ABC_NrtD_SsuB_transporters"/>
    <property type="match status" value="1"/>
</dbReference>
<dbReference type="PROSITE" id="PS50893">
    <property type="entry name" value="ABC_TRANSPORTER_2"/>
    <property type="match status" value="1"/>
</dbReference>
<dbReference type="PANTHER" id="PTHR42788:SF2">
    <property type="entry name" value="ABC TRANSPORTER ATP-BINDING PROTEIN"/>
    <property type="match status" value="1"/>
</dbReference>
<dbReference type="InterPro" id="IPR003439">
    <property type="entry name" value="ABC_transporter-like_ATP-bd"/>
</dbReference>
<dbReference type="PANTHER" id="PTHR42788">
    <property type="entry name" value="TAURINE IMPORT ATP-BINDING PROTEIN-RELATED"/>
    <property type="match status" value="1"/>
</dbReference>
<proteinExistence type="predicted"/>
<feature type="domain" description="ABC transporter" evidence="4">
    <location>
        <begin position="4"/>
        <end position="212"/>
    </location>
</feature>
<dbReference type="InterPro" id="IPR003593">
    <property type="entry name" value="AAA+_ATPase"/>
</dbReference>
<dbReference type="AlphaFoldDB" id="A0AA35R6Q9"/>
<dbReference type="PROSITE" id="PS00211">
    <property type="entry name" value="ABC_TRANSPORTER_1"/>
    <property type="match status" value="1"/>
</dbReference>
<evidence type="ECO:0000256" key="3">
    <source>
        <dbReference type="ARBA" id="ARBA00022840"/>
    </source>
</evidence>
<dbReference type="Proteomes" id="UP001174909">
    <property type="component" value="Unassembled WGS sequence"/>
</dbReference>
<dbReference type="GO" id="GO:0016887">
    <property type="term" value="F:ATP hydrolysis activity"/>
    <property type="evidence" value="ECO:0007669"/>
    <property type="project" value="InterPro"/>
</dbReference>
<dbReference type="EMBL" id="CASHTH010000576">
    <property type="protein sequence ID" value="CAI8005092.1"/>
    <property type="molecule type" value="Genomic_DNA"/>
</dbReference>
<evidence type="ECO:0000256" key="2">
    <source>
        <dbReference type="ARBA" id="ARBA00022741"/>
    </source>
</evidence>
<keyword evidence="6" id="KW-1185">Reference proteome</keyword>
<name>A0AA35R6Q9_GEOBA</name>
<accession>A0AA35R6Q9</accession>
<keyword evidence="1" id="KW-0813">Transport</keyword>
<keyword evidence="3 5" id="KW-0067">ATP-binding</keyword>
<evidence type="ECO:0000313" key="5">
    <source>
        <dbReference type="EMBL" id="CAI8005092.1"/>
    </source>
</evidence>
<dbReference type="Pfam" id="PF00005">
    <property type="entry name" value="ABC_tran"/>
    <property type="match status" value="1"/>
</dbReference>
<protein>
    <submittedName>
        <fullName evidence="5">Uncharacterized ABC transporter ATP-binding protein MJ0412</fullName>
    </submittedName>
</protein>
<dbReference type="SUPFAM" id="SSF52540">
    <property type="entry name" value="P-loop containing nucleoside triphosphate hydrolases"/>
    <property type="match status" value="1"/>
</dbReference>
<reference evidence="5" key="1">
    <citation type="submission" date="2023-03" db="EMBL/GenBank/DDBJ databases">
        <authorList>
            <person name="Steffen K."/>
            <person name="Cardenas P."/>
        </authorList>
    </citation>
    <scope>NUCLEOTIDE SEQUENCE</scope>
</reference>
<gene>
    <name evidence="5" type="ORF">GBAR_LOCUS4066</name>
</gene>
<evidence type="ECO:0000256" key="1">
    <source>
        <dbReference type="ARBA" id="ARBA00022448"/>
    </source>
</evidence>
<evidence type="ECO:0000259" key="4">
    <source>
        <dbReference type="PROSITE" id="PS50893"/>
    </source>
</evidence>